<dbReference type="GO" id="GO:0016787">
    <property type="term" value="F:hydrolase activity"/>
    <property type="evidence" value="ECO:0007669"/>
    <property type="project" value="UniProtKB-KW"/>
</dbReference>
<feature type="signal peptide" evidence="4">
    <location>
        <begin position="1"/>
        <end position="23"/>
    </location>
</feature>
<dbReference type="EMBL" id="CP135444">
    <property type="protein sequence ID" value="WRY35325.1"/>
    <property type="molecule type" value="Genomic_DNA"/>
</dbReference>
<sequence>MMYRREMVMGSILTLALAVPLRAQPSTKPLPPSQLDTGSAVRDVYSFTLPAPAAPAPEEGAANPDYRIGVLVPKGPAPAKGWPILYMLDGQAVMERLTDAILAKIPQAAQRIIVTVGYQTPQRFATAARARDYTPPDPKGLAIKDPRTGTSAGHADSFLHLLGTQIIPRAESFAPVDPQERTLWGHSYGGLFVLYAASQPDSPFVAFTSASPALWWDEARIGPAFEAQMRAGRWSRRPLDIHIGSAERAKATDPGTKQTEAFVKMRGALPEHALEDLVSTARAAGIPGQFTQFPGLSHGQSFVASLYKTVGVAE</sequence>
<keyword evidence="2 5" id="KW-0378">Hydrolase</keyword>
<evidence type="ECO:0000256" key="3">
    <source>
        <dbReference type="SAM" id="MobiDB-lite"/>
    </source>
</evidence>
<dbReference type="InterPro" id="IPR052558">
    <property type="entry name" value="Siderophore_Hydrolase_D"/>
</dbReference>
<name>A0ABZ1E5A8_9RHOB</name>
<protein>
    <submittedName>
        <fullName evidence="5">Alpha/beta hydrolase-fold protein</fullName>
    </submittedName>
</protein>
<dbReference type="Gene3D" id="3.40.50.1820">
    <property type="entry name" value="alpha/beta hydrolase"/>
    <property type="match status" value="1"/>
</dbReference>
<evidence type="ECO:0000256" key="1">
    <source>
        <dbReference type="ARBA" id="ARBA00005622"/>
    </source>
</evidence>
<dbReference type="SUPFAM" id="SSF53474">
    <property type="entry name" value="alpha/beta-Hydrolases"/>
    <property type="match status" value="1"/>
</dbReference>
<dbReference type="Pfam" id="PF00756">
    <property type="entry name" value="Esterase"/>
    <property type="match status" value="1"/>
</dbReference>
<dbReference type="RefSeq" id="WP_330647098.1">
    <property type="nucleotide sequence ID" value="NZ_CP135444.1"/>
</dbReference>
<feature type="region of interest" description="Disordered" evidence="3">
    <location>
        <begin position="128"/>
        <end position="148"/>
    </location>
</feature>
<geneLocation type="plasmid" evidence="5 6">
    <name>unnamed1</name>
</geneLocation>
<organism evidence="5 6">
    <name type="scientific">Thioclava litoralis</name>
    <dbReference type="NCBI Taxonomy" id="3076557"/>
    <lineage>
        <taxon>Bacteria</taxon>
        <taxon>Pseudomonadati</taxon>
        <taxon>Pseudomonadota</taxon>
        <taxon>Alphaproteobacteria</taxon>
        <taxon>Rhodobacterales</taxon>
        <taxon>Paracoccaceae</taxon>
        <taxon>Thioclava</taxon>
    </lineage>
</organism>
<comment type="similarity">
    <text evidence="1">Belongs to the esterase D family.</text>
</comment>
<evidence type="ECO:0000313" key="6">
    <source>
        <dbReference type="Proteomes" id="UP001623290"/>
    </source>
</evidence>
<evidence type="ECO:0000256" key="4">
    <source>
        <dbReference type="SAM" id="SignalP"/>
    </source>
</evidence>
<accession>A0ABZ1E5A8</accession>
<dbReference type="InterPro" id="IPR000801">
    <property type="entry name" value="Esterase-like"/>
</dbReference>
<keyword evidence="5" id="KW-0614">Plasmid</keyword>
<dbReference type="PANTHER" id="PTHR40841:SF2">
    <property type="entry name" value="SIDEROPHORE-DEGRADING ESTERASE (EUROFUNG)"/>
    <property type="match status" value="1"/>
</dbReference>
<keyword evidence="6" id="KW-1185">Reference proteome</keyword>
<keyword evidence="4" id="KW-0732">Signal</keyword>
<evidence type="ECO:0000313" key="5">
    <source>
        <dbReference type="EMBL" id="WRY35325.1"/>
    </source>
</evidence>
<gene>
    <name evidence="5" type="ORF">RPE78_13795</name>
</gene>
<dbReference type="Proteomes" id="UP001623290">
    <property type="component" value="Plasmid unnamed1"/>
</dbReference>
<dbReference type="PANTHER" id="PTHR40841">
    <property type="entry name" value="SIDEROPHORE TRIACETYLFUSARININE C ESTERASE"/>
    <property type="match status" value="1"/>
</dbReference>
<evidence type="ECO:0000256" key="2">
    <source>
        <dbReference type="ARBA" id="ARBA00022801"/>
    </source>
</evidence>
<reference evidence="5 6" key="1">
    <citation type="submission" date="2023-09" db="EMBL/GenBank/DDBJ databases">
        <title>Thioclava shenzhenensis sp. nov., a multidrug resistant bacteria-antagonizing species isolated from coastal seawater.</title>
        <authorList>
            <person name="Long M."/>
        </authorList>
    </citation>
    <scope>NUCLEOTIDE SEQUENCE [LARGE SCALE GENOMIC DNA]</scope>
    <source>
        <strain evidence="5 6">FTW29</strain>
        <plasmid evidence="5 6">unnamed1</plasmid>
    </source>
</reference>
<feature type="chain" id="PRO_5047314228" evidence="4">
    <location>
        <begin position="24"/>
        <end position="314"/>
    </location>
</feature>
<dbReference type="InterPro" id="IPR029058">
    <property type="entry name" value="AB_hydrolase_fold"/>
</dbReference>
<proteinExistence type="inferred from homology"/>